<accession>A0A3D9H0Z5</accession>
<feature type="signal peptide" evidence="2">
    <location>
        <begin position="1"/>
        <end position="18"/>
    </location>
</feature>
<dbReference type="NCBIfam" id="TIGR04183">
    <property type="entry name" value="Por_Secre_tail"/>
    <property type="match status" value="1"/>
</dbReference>
<comment type="caution">
    <text evidence="4">The sequence shown here is derived from an EMBL/GenBank/DDBJ whole genome shotgun (WGS) entry which is preliminary data.</text>
</comment>
<keyword evidence="5" id="KW-1185">Reference proteome</keyword>
<dbReference type="AlphaFoldDB" id="A0A3D9H0Z5"/>
<evidence type="ECO:0000256" key="1">
    <source>
        <dbReference type="ARBA" id="ARBA00022729"/>
    </source>
</evidence>
<evidence type="ECO:0000256" key="2">
    <source>
        <dbReference type="SAM" id="SignalP"/>
    </source>
</evidence>
<dbReference type="InterPro" id="IPR026444">
    <property type="entry name" value="Secre_tail"/>
</dbReference>
<proteinExistence type="predicted"/>
<dbReference type="RefSeq" id="WP_115817867.1">
    <property type="nucleotide sequence ID" value="NZ_QRDV01000006.1"/>
</dbReference>
<keyword evidence="1 2" id="KW-0732">Signal</keyword>
<protein>
    <submittedName>
        <fullName evidence="4">Putative secreted protein (Por secretion system target)</fullName>
    </submittedName>
</protein>
<feature type="chain" id="PRO_5017729624" evidence="2">
    <location>
        <begin position="19"/>
        <end position="749"/>
    </location>
</feature>
<evidence type="ECO:0000313" key="4">
    <source>
        <dbReference type="EMBL" id="RED43179.1"/>
    </source>
</evidence>
<sequence>MKKITLFLILMAMSFGYSQTLPLDFESATTWIDFDGGAVTTIANPQSNGDNGSANVGQMVKSVGQVWGGSALVMSSTMDFTANNTFSMKAYSIKAGTKVLMKVENSTDAGINYEKEVTMATTNAWETLVFDYSAIPANTYDKIVIIFDLGTMGDGTADFTYYFDDITLYDNGGGTGSAGSLPLDFETATTWVDFDGGEVTTIANPQSNGDNNSASVGQMIKNAGQVWGGSSIALSSAMDFTANNTFSMKAYSIKAGTKVLMKVENSGDAGISYEKEVTMTTTNTWETLVFDYSGIPANTYDKIVVIFDLGTMGDGTANFTYYFDDVTLYNDGGAGSALALPFDFETEPNTTDFVDFDGGAASVIANPQSVAPNTSANVAQIIRDGGQIWGGSKVTLGNNLDFSTLGGISMKVFTTAPIGTTVKLKLEGTGETEVDQLTTVSGAWETLTWDFTGQPANFNTLVFMFDFGNLGDGTATSTFLFDDVEQIDVTGGLDQIDHPVDFEGATTNYAVTDFGGNASTLIVDPTDSGNMVIQTVKTTGAATWAGTTIGTATGFATNLPFSGTASKMYVSVWSPDANIPVRLKVEDANDVTHTCETEAMTSVSMGWETLEFDFNNQATGTESLSVGLANGWVYNKASIFFNFGTEGATAGEKIYYFDNVSFGTSLGIIDTELSEFKVYPNPTNSIWNVKTNNQNITSVGVYDILGKQVLLLKANATEVAIDATELVNGIYLVKILSTKGSKTLKLVKN</sequence>
<reference evidence="4 5" key="1">
    <citation type="submission" date="2018-07" db="EMBL/GenBank/DDBJ databases">
        <title>Genomic Encyclopedia of Type Strains, Phase III (KMG-III): the genomes of soil and plant-associated and newly described type strains.</title>
        <authorList>
            <person name="Whitman W."/>
        </authorList>
    </citation>
    <scope>NUCLEOTIDE SEQUENCE [LARGE SCALE GENOMIC DNA]</scope>
    <source>
        <strain evidence="4 5">CECT 7946</strain>
    </source>
</reference>
<dbReference type="OrthoDB" id="5381604at2"/>
<feature type="domain" description="Secretion system C-terminal sorting" evidence="3">
    <location>
        <begin position="678"/>
        <end position="746"/>
    </location>
</feature>
<organism evidence="4 5">
    <name type="scientific">Winogradskyella eximia</name>
    <dbReference type="NCBI Taxonomy" id="262006"/>
    <lineage>
        <taxon>Bacteria</taxon>
        <taxon>Pseudomonadati</taxon>
        <taxon>Bacteroidota</taxon>
        <taxon>Flavobacteriia</taxon>
        <taxon>Flavobacteriales</taxon>
        <taxon>Flavobacteriaceae</taxon>
        <taxon>Winogradskyella</taxon>
    </lineage>
</organism>
<dbReference type="Proteomes" id="UP000256980">
    <property type="component" value="Unassembled WGS sequence"/>
</dbReference>
<dbReference type="EMBL" id="QRDV01000006">
    <property type="protein sequence ID" value="RED43179.1"/>
    <property type="molecule type" value="Genomic_DNA"/>
</dbReference>
<evidence type="ECO:0000313" key="5">
    <source>
        <dbReference type="Proteomes" id="UP000256980"/>
    </source>
</evidence>
<dbReference type="Pfam" id="PF18962">
    <property type="entry name" value="Por_Secre_tail"/>
    <property type="match status" value="1"/>
</dbReference>
<gene>
    <name evidence="4" type="ORF">DFQ10_10691</name>
</gene>
<dbReference type="Gene3D" id="2.60.120.260">
    <property type="entry name" value="Galactose-binding domain-like"/>
    <property type="match status" value="2"/>
</dbReference>
<evidence type="ECO:0000259" key="3">
    <source>
        <dbReference type="Pfam" id="PF18962"/>
    </source>
</evidence>
<name>A0A3D9H0Z5_9FLAO</name>